<feature type="non-terminal residue" evidence="2">
    <location>
        <position position="1"/>
    </location>
</feature>
<feature type="non-terminal residue" evidence="2">
    <location>
        <position position="81"/>
    </location>
</feature>
<proteinExistence type="predicted"/>
<dbReference type="EMBL" id="JASPKZ010010267">
    <property type="protein sequence ID" value="KAJ9574712.1"/>
    <property type="molecule type" value="Genomic_DNA"/>
</dbReference>
<comment type="caution">
    <text evidence="2">The sequence shown here is derived from an EMBL/GenBank/DDBJ whole genome shotgun (WGS) entry which is preliminary data.</text>
</comment>
<evidence type="ECO:0000313" key="3">
    <source>
        <dbReference type="Proteomes" id="UP001233999"/>
    </source>
</evidence>
<gene>
    <name evidence="2" type="ORF">L9F63_008125</name>
</gene>
<keyword evidence="3" id="KW-1185">Reference proteome</keyword>
<reference evidence="2" key="2">
    <citation type="submission" date="2023-05" db="EMBL/GenBank/DDBJ databases">
        <authorList>
            <person name="Fouks B."/>
        </authorList>
    </citation>
    <scope>NUCLEOTIDE SEQUENCE</scope>
    <source>
        <strain evidence="2">Stay&amp;Tobe</strain>
        <tissue evidence="2">Testes</tissue>
    </source>
</reference>
<sequence length="81" mass="9564">RQVTFKVRILLPIFTYIIFLNDIQCVRIETNASSSPKRSLLQRIANISNTRDRYPLNQSSVYPHEPRRHTLHSSFNSHLKE</sequence>
<reference evidence="2" key="1">
    <citation type="journal article" date="2023" name="IScience">
        <title>Live-bearing cockroach genome reveals convergent evolutionary mechanisms linked to viviparity in insects and beyond.</title>
        <authorList>
            <person name="Fouks B."/>
            <person name="Harrison M.C."/>
            <person name="Mikhailova A.A."/>
            <person name="Marchal E."/>
            <person name="English S."/>
            <person name="Carruthers M."/>
            <person name="Jennings E.C."/>
            <person name="Chiamaka E.L."/>
            <person name="Frigard R.A."/>
            <person name="Pippel M."/>
            <person name="Attardo G.M."/>
            <person name="Benoit J.B."/>
            <person name="Bornberg-Bauer E."/>
            <person name="Tobe S.S."/>
        </authorList>
    </citation>
    <scope>NUCLEOTIDE SEQUENCE</scope>
    <source>
        <strain evidence="2">Stay&amp;Tobe</strain>
    </source>
</reference>
<dbReference type="Proteomes" id="UP001233999">
    <property type="component" value="Unassembled WGS sequence"/>
</dbReference>
<feature type="region of interest" description="Disordered" evidence="1">
    <location>
        <begin position="55"/>
        <end position="81"/>
    </location>
</feature>
<organism evidence="2 3">
    <name type="scientific">Diploptera punctata</name>
    <name type="common">Pacific beetle cockroach</name>
    <dbReference type="NCBI Taxonomy" id="6984"/>
    <lineage>
        <taxon>Eukaryota</taxon>
        <taxon>Metazoa</taxon>
        <taxon>Ecdysozoa</taxon>
        <taxon>Arthropoda</taxon>
        <taxon>Hexapoda</taxon>
        <taxon>Insecta</taxon>
        <taxon>Pterygota</taxon>
        <taxon>Neoptera</taxon>
        <taxon>Polyneoptera</taxon>
        <taxon>Dictyoptera</taxon>
        <taxon>Blattodea</taxon>
        <taxon>Blaberoidea</taxon>
        <taxon>Blaberidae</taxon>
        <taxon>Diplopterinae</taxon>
        <taxon>Diploptera</taxon>
    </lineage>
</organism>
<evidence type="ECO:0000313" key="2">
    <source>
        <dbReference type="EMBL" id="KAJ9574712.1"/>
    </source>
</evidence>
<name>A0AAD7Z6W2_DIPPU</name>
<feature type="compositionally biased region" description="Polar residues" evidence="1">
    <location>
        <begin position="72"/>
        <end position="81"/>
    </location>
</feature>
<dbReference type="AlphaFoldDB" id="A0AAD7Z6W2"/>
<evidence type="ECO:0000256" key="1">
    <source>
        <dbReference type="SAM" id="MobiDB-lite"/>
    </source>
</evidence>
<accession>A0AAD7Z6W2</accession>
<protein>
    <submittedName>
        <fullName evidence="2">Uncharacterized protein</fullName>
    </submittedName>
</protein>